<dbReference type="Pfam" id="PF07727">
    <property type="entry name" value="RVT_2"/>
    <property type="match status" value="1"/>
</dbReference>
<feature type="compositionally biased region" description="Polar residues" evidence="8">
    <location>
        <begin position="660"/>
        <end position="679"/>
    </location>
</feature>
<evidence type="ECO:0000256" key="8">
    <source>
        <dbReference type="SAM" id="MobiDB-lite"/>
    </source>
</evidence>
<dbReference type="Pfam" id="PF17917">
    <property type="entry name" value="RT_RNaseH"/>
    <property type="match status" value="1"/>
</dbReference>
<dbReference type="SMART" id="SM00343">
    <property type="entry name" value="ZnF_C2HC"/>
    <property type="match status" value="2"/>
</dbReference>
<dbReference type="SUPFAM" id="SSF56672">
    <property type="entry name" value="DNA/RNA polymerases"/>
    <property type="match status" value="1"/>
</dbReference>
<dbReference type="InterPro" id="IPR043502">
    <property type="entry name" value="DNA/RNA_pol_sf"/>
</dbReference>
<evidence type="ECO:0000256" key="7">
    <source>
        <dbReference type="PROSITE-ProRule" id="PRU00047"/>
    </source>
</evidence>
<feature type="compositionally biased region" description="Polar residues" evidence="8">
    <location>
        <begin position="1254"/>
        <end position="1264"/>
    </location>
</feature>
<feature type="region of interest" description="Disordered" evidence="8">
    <location>
        <begin position="1145"/>
        <end position="1341"/>
    </location>
</feature>
<keyword evidence="7" id="KW-0863">Zinc-finger</keyword>
<reference evidence="10" key="1">
    <citation type="journal article" date="2019" name="Sci. Rep.">
        <title>Draft genome of Tanacetum cinerariifolium, the natural source of mosquito coil.</title>
        <authorList>
            <person name="Yamashiro T."/>
            <person name="Shiraishi A."/>
            <person name="Satake H."/>
            <person name="Nakayama K."/>
        </authorList>
    </citation>
    <scope>NUCLEOTIDE SEQUENCE</scope>
</reference>
<dbReference type="GO" id="GO:0004519">
    <property type="term" value="F:endonuclease activity"/>
    <property type="evidence" value="ECO:0007669"/>
    <property type="project" value="UniProtKB-KW"/>
</dbReference>
<dbReference type="GO" id="GO:0003964">
    <property type="term" value="F:RNA-directed DNA polymerase activity"/>
    <property type="evidence" value="ECO:0007669"/>
    <property type="project" value="UniProtKB-KW"/>
</dbReference>
<keyword evidence="2" id="KW-0548">Nucleotidyltransferase</keyword>
<comment type="caution">
    <text evidence="10">The sequence shown here is derived from an EMBL/GenBank/DDBJ whole genome shotgun (WGS) entry which is preliminary data.</text>
</comment>
<keyword evidence="3" id="KW-0540">Nuclease</keyword>
<dbReference type="InterPro" id="IPR001878">
    <property type="entry name" value="Znf_CCHC"/>
</dbReference>
<feature type="domain" description="CCHC-type" evidence="9">
    <location>
        <begin position="251"/>
        <end position="267"/>
    </location>
</feature>
<evidence type="ECO:0000256" key="6">
    <source>
        <dbReference type="ARBA" id="ARBA00022918"/>
    </source>
</evidence>
<keyword evidence="1" id="KW-0808">Transferase</keyword>
<dbReference type="PROSITE" id="PS00141">
    <property type="entry name" value="ASP_PROTEASE"/>
    <property type="match status" value="1"/>
</dbReference>
<evidence type="ECO:0000259" key="9">
    <source>
        <dbReference type="PROSITE" id="PS50158"/>
    </source>
</evidence>
<gene>
    <name evidence="10" type="ORF">Tci_029565</name>
</gene>
<dbReference type="GO" id="GO:0006508">
    <property type="term" value="P:proteolysis"/>
    <property type="evidence" value="ECO:0007669"/>
    <property type="project" value="InterPro"/>
</dbReference>
<dbReference type="InterPro" id="IPR013103">
    <property type="entry name" value="RVT_2"/>
</dbReference>
<dbReference type="InterPro" id="IPR021109">
    <property type="entry name" value="Peptidase_aspartic_dom_sf"/>
</dbReference>
<evidence type="ECO:0000256" key="4">
    <source>
        <dbReference type="ARBA" id="ARBA00022759"/>
    </source>
</evidence>
<keyword evidence="5" id="KW-0378">Hydrolase</keyword>
<dbReference type="PROSITE" id="PS50158">
    <property type="entry name" value="ZF_CCHC"/>
    <property type="match status" value="1"/>
</dbReference>
<dbReference type="CDD" id="cd00303">
    <property type="entry name" value="retropepsin_like"/>
    <property type="match status" value="1"/>
</dbReference>
<feature type="compositionally biased region" description="Acidic residues" evidence="8">
    <location>
        <begin position="1313"/>
        <end position="1325"/>
    </location>
</feature>
<dbReference type="InterPro" id="IPR041373">
    <property type="entry name" value="RT_RNaseH"/>
</dbReference>
<name>A0A6L2L9Q5_TANCI</name>
<feature type="compositionally biased region" description="Basic and acidic residues" evidence="8">
    <location>
        <begin position="1169"/>
        <end position="1204"/>
    </location>
</feature>
<dbReference type="CDD" id="cd09274">
    <property type="entry name" value="RNase_HI_RT_Ty3"/>
    <property type="match status" value="1"/>
</dbReference>
<organism evidence="10">
    <name type="scientific">Tanacetum cinerariifolium</name>
    <name type="common">Dalmatian daisy</name>
    <name type="synonym">Chrysanthemum cinerariifolium</name>
    <dbReference type="NCBI Taxonomy" id="118510"/>
    <lineage>
        <taxon>Eukaryota</taxon>
        <taxon>Viridiplantae</taxon>
        <taxon>Streptophyta</taxon>
        <taxon>Embryophyta</taxon>
        <taxon>Tracheophyta</taxon>
        <taxon>Spermatophyta</taxon>
        <taxon>Magnoliopsida</taxon>
        <taxon>eudicotyledons</taxon>
        <taxon>Gunneridae</taxon>
        <taxon>Pentapetalae</taxon>
        <taxon>asterids</taxon>
        <taxon>campanulids</taxon>
        <taxon>Asterales</taxon>
        <taxon>Asteraceae</taxon>
        <taxon>Asteroideae</taxon>
        <taxon>Anthemideae</taxon>
        <taxon>Anthemidinae</taxon>
        <taxon>Tanacetum</taxon>
    </lineage>
</organism>
<dbReference type="GO" id="GO:0004190">
    <property type="term" value="F:aspartic-type endopeptidase activity"/>
    <property type="evidence" value="ECO:0007669"/>
    <property type="project" value="InterPro"/>
</dbReference>
<keyword evidence="7" id="KW-0862">Zinc</keyword>
<dbReference type="Pfam" id="PF00098">
    <property type="entry name" value="zf-CCHC"/>
    <property type="match status" value="1"/>
</dbReference>
<evidence type="ECO:0000256" key="1">
    <source>
        <dbReference type="ARBA" id="ARBA00022679"/>
    </source>
</evidence>
<evidence type="ECO:0000313" key="10">
    <source>
        <dbReference type="EMBL" id="GEU57587.1"/>
    </source>
</evidence>
<protein>
    <submittedName>
        <fullName evidence="10">Retrovirus-related Pol polyprotein from transposon TNT 1-94</fullName>
    </submittedName>
</protein>
<evidence type="ECO:0000256" key="2">
    <source>
        <dbReference type="ARBA" id="ARBA00022695"/>
    </source>
</evidence>
<keyword evidence="4" id="KW-0255">Endonuclease</keyword>
<keyword evidence="6" id="KW-0695">RNA-directed DNA polymerase</keyword>
<evidence type="ECO:0000256" key="5">
    <source>
        <dbReference type="ARBA" id="ARBA00022801"/>
    </source>
</evidence>
<proteinExistence type="predicted"/>
<dbReference type="InterPro" id="IPR032567">
    <property type="entry name" value="RTL1-rel"/>
</dbReference>
<dbReference type="Gene3D" id="2.40.70.10">
    <property type="entry name" value="Acid Proteases"/>
    <property type="match status" value="1"/>
</dbReference>
<feature type="compositionally biased region" description="Basic residues" evidence="8">
    <location>
        <begin position="1148"/>
        <end position="1159"/>
    </location>
</feature>
<dbReference type="EMBL" id="BKCJ010003855">
    <property type="protein sequence ID" value="GEU57587.1"/>
    <property type="molecule type" value="Genomic_DNA"/>
</dbReference>
<feature type="compositionally biased region" description="Basic and acidic residues" evidence="8">
    <location>
        <begin position="1290"/>
        <end position="1312"/>
    </location>
</feature>
<keyword evidence="7" id="KW-0479">Metal-binding</keyword>
<evidence type="ECO:0000256" key="3">
    <source>
        <dbReference type="ARBA" id="ARBA00022722"/>
    </source>
</evidence>
<dbReference type="GO" id="GO:0003676">
    <property type="term" value="F:nucleic acid binding"/>
    <property type="evidence" value="ECO:0007669"/>
    <property type="project" value="InterPro"/>
</dbReference>
<dbReference type="PANTHER" id="PTHR15503:SF45">
    <property type="entry name" value="RNA-DIRECTED DNA POLYMERASE HOMOLOG"/>
    <property type="match status" value="1"/>
</dbReference>
<accession>A0A6L2L9Q5</accession>
<dbReference type="InterPro" id="IPR001969">
    <property type="entry name" value="Aspartic_peptidase_AS"/>
</dbReference>
<feature type="compositionally biased region" description="Basic and acidic residues" evidence="8">
    <location>
        <begin position="1326"/>
        <end position="1335"/>
    </location>
</feature>
<dbReference type="Gene3D" id="4.10.60.10">
    <property type="entry name" value="Zinc finger, CCHC-type"/>
    <property type="match status" value="1"/>
</dbReference>
<dbReference type="GO" id="GO:0008270">
    <property type="term" value="F:zinc ion binding"/>
    <property type="evidence" value="ECO:0007669"/>
    <property type="project" value="UniProtKB-KW"/>
</dbReference>
<dbReference type="SUPFAM" id="SSF50630">
    <property type="entry name" value="Acid proteases"/>
    <property type="match status" value="1"/>
</dbReference>
<feature type="region of interest" description="Disordered" evidence="8">
    <location>
        <begin position="660"/>
        <end position="681"/>
    </location>
</feature>
<dbReference type="PANTHER" id="PTHR15503">
    <property type="entry name" value="LDOC1 RELATED"/>
    <property type="match status" value="1"/>
</dbReference>
<dbReference type="Pfam" id="PF08284">
    <property type="entry name" value="RVP_2"/>
    <property type="match status" value="1"/>
</dbReference>
<sequence length="1341" mass="152608">MSHHTLYGVKCLQDYAVIFKITRDDVADSALRRNMGDKEIKESVTDVVAKHRQDSKEFHMRHQDTQDDRAIIGARISTLARERRYYSHMAIVADQGAISSGNGNDSHKSRSGDGRTSHTARVCTYKDFLNCQPLNFKGTEGVIGLTQWFEKIESVYTVEFQIKYATFTLLGSTLTWWNSHVKTELALMCQRMLPEKSDQVEKYVGGRFKPFKRQNVVRAYTARPGEKKEYGGTLPLCLKCNYHHTGPCVAKCTNCKRVGHLARDCRSPTIANNQRAPEVIQKVVTCFECGIQGDYKKDYPKLKNKNHWNRSRNDEARGIAYALVGNNANLDLNVVTSTFLLNNRYASVLFDTGADRSFMSTTFSFLIDIIPSTLDNYYNVELADGKIIKVNTIIRGCTLNLLNHPFNIGLMPVALGIFDVIISMDWLLLYHAVTVCDEKIVRVPFGNKTLIIHGDGSNHGSESRLNIISCTKTHKYFLKGCYVFLAHITKKKAEDKSEEKQIKDVLIVCDFPKSKKDHEEHLKSNLELLKKGELFGCCVIAKGEDYTSRKLKIHEKNYTTYDLELGAVVFALKIWRHYLYITKCTVFTDHKSLQYILDQKELNMRQQHWLELLSQALVMTIGLDLLAQILNAHTEAKKAKNFNTKDVEVIAPKPAISTDTPSSMTIGQDAPPTSTLQTPPETPSLIIPLDVEEVDHDIKVSHIDNNPSVKFLIPEPSFEESYTQPVSTRQQLHDEALFCYFNAFLFSVEPKSYKDAFTKSCWIEVMREKLNEFEHELGGVLKNKARLVARGYRQEEGIDFEESFVPVAQLEAIRIFIAFATYMNVVVYQMDVKTIFLNVILRERVYVSQPTGFVDPENPNHVYELKKALYGLKQALRAWSDMLSSFLLSQKFTKGTVDPTLFVRRKGKDILLMSMMGKLLFFLGLQISQSPRGVFLNQSKYALESIKKYCMKTCELADTLMVDKSKLDEDPQGKAVNPTRYCGMIGTLMYLTASRPDLVFVVYMCAWYQGNPTEKNLHALFVDVDHAGCQDTRKSTPGNVPEIFMQQFWYSIKKVQGTDSYEFLLANKKCVVNADVFRTILDICPRVEGVNFTDVPDDDTTLAFLIKLGKDYQEYGLSILEIMQTEAIKQFESYQMFIKYSTGQISPKKSRGKGSQRKKTAGDSQETVDESKESDPEPKLVERKTSKLDKSISKTKAEEAEAARQVHATHARRTKAAYIMKALKESKKIRKRQPGTKGLSKGTRTTPRVPDESTVVSATSSEGTDTIPRVLDGEKEITKENVIIEWGSEQESKHTEEDKLKDEEKDDKKGDADDKDDETESDEDDIYKYKIRERKDEDEEI</sequence>